<name>A0A1R2AXZ8_9CILI</name>
<dbReference type="OrthoDB" id="323767at2759"/>
<keyword evidence="2" id="KW-1185">Reference proteome</keyword>
<accession>A0A1R2AXZ8</accession>
<dbReference type="SUPFAM" id="SSF48371">
    <property type="entry name" value="ARM repeat"/>
    <property type="match status" value="1"/>
</dbReference>
<evidence type="ECO:0000313" key="1">
    <source>
        <dbReference type="EMBL" id="OMJ69376.1"/>
    </source>
</evidence>
<gene>
    <name evidence="1" type="ORF">SteCoe_32921</name>
</gene>
<organism evidence="1 2">
    <name type="scientific">Stentor coeruleus</name>
    <dbReference type="NCBI Taxonomy" id="5963"/>
    <lineage>
        <taxon>Eukaryota</taxon>
        <taxon>Sar</taxon>
        <taxon>Alveolata</taxon>
        <taxon>Ciliophora</taxon>
        <taxon>Postciliodesmatophora</taxon>
        <taxon>Heterotrichea</taxon>
        <taxon>Heterotrichida</taxon>
        <taxon>Stentoridae</taxon>
        <taxon>Stentor</taxon>
    </lineage>
</organism>
<reference evidence="1 2" key="1">
    <citation type="submission" date="2016-11" db="EMBL/GenBank/DDBJ databases">
        <title>The macronuclear genome of Stentor coeruleus: a giant cell with tiny introns.</title>
        <authorList>
            <person name="Slabodnick M."/>
            <person name="Ruby J.G."/>
            <person name="Reiff S.B."/>
            <person name="Swart E.C."/>
            <person name="Gosai S."/>
            <person name="Prabakaran S."/>
            <person name="Witkowska E."/>
            <person name="Larue G.E."/>
            <person name="Fisher S."/>
            <person name="Freeman R.M."/>
            <person name="Gunawardena J."/>
            <person name="Chu W."/>
            <person name="Stover N.A."/>
            <person name="Gregory B.D."/>
            <person name="Nowacki M."/>
            <person name="Derisi J."/>
            <person name="Roy S.W."/>
            <person name="Marshall W.F."/>
            <person name="Sood P."/>
        </authorList>
    </citation>
    <scope>NUCLEOTIDE SEQUENCE [LARGE SCALE GENOMIC DNA]</scope>
    <source>
        <strain evidence="1">WM001</strain>
    </source>
</reference>
<dbReference type="EMBL" id="MPUH01001206">
    <property type="protein sequence ID" value="OMJ69376.1"/>
    <property type="molecule type" value="Genomic_DNA"/>
</dbReference>
<dbReference type="InterPro" id="IPR016024">
    <property type="entry name" value="ARM-type_fold"/>
</dbReference>
<evidence type="ECO:0000313" key="2">
    <source>
        <dbReference type="Proteomes" id="UP000187209"/>
    </source>
</evidence>
<sequence>MGSQCGRLCCRPCKKQLTIKQRVSIIYEQAPIEITENYCKNKASKISDYLKDRKNQISKCIGKFKEKISQITPNSSAESQRTILLSLYTLRVLTENFEDFLPITYHLILQTMKMNCFQALKTPVYKTIEFITLLYPDKEINTLEDIMSELIRHLTELKNVEDEEIKLLSNIIKPLQAKITGSTYFDWKKLVKLILEKIIAKKKCHKELSLLTSFSEILCDANATGQQFVNFLIQYLHENKEWGDKSSQIFKAIIKGKNSFFKDQSSTVFQNLLEYLKKHEEIDPLSIADCLKMIIDNSQTINTQHYSDMFEYIIKKIMRSNTDVGDKILESWINKADVQSYFKLFKHIVYRKKIKSTYKQILFVCKKRIDTEFSKTEFSETFLLQLFDTIYYLVNDIKVKNEYSKLKELSYLINKISVHIKFKSYDLQTICTLIIKIIKNEENNVRIFKYLLKIILSVINQNSPEHVKSVISLIVKLKSFLSGANSFYIGIFLWTTLKSAGIAYKNQVWVDFVDTTANYHLKIEPFRTSLLNTNEFMSIMMNKKSIFTKNNTENTYFNEDIFNFDKIIDKKKDLTVLDDDDKEDYLGFNHSDTEFSSVSSFDYQDKIVDMQDIKPEIIIIKDYKQALFLQEEEDMKLLEKLKQENFNTPGSYFD</sequence>
<dbReference type="AlphaFoldDB" id="A0A1R2AXZ8"/>
<proteinExistence type="predicted"/>
<comment type="caution">
    <text evidence="1">The sequence shown here is derived from an EMBL/GenBank/DDBJ whole genome shotgun (WGS) entry which is preliminary data.</text>
</comment>
<protein>
    <submittedName>
        <fullName evidence="1">Uncharacterized protein</fullName>
    </submittedName>
</protein>
<dbReference type="Proteomes" id="UP000187209">
    <property type="component" value="Unassembled WGS sequence"/>
</dbReference>